<protein>
    <submittedName>
        <fullName evidence="1">Uncharacterized protein</fullName>
    </submittedName>
</protein>
<name>A0A0E9RYI9_ANGAN</name>
<accession>A0A0E9RYI9</accession>
<evidence type="ECO:0000313" key="1">
    <source>
        <dbReference type="EMBL" id="JAH34166.1"/>
    </source>
</evidence>
<proteinExistence type="predicted"/>
<organism evidence="1">
    <name type="scientific">Anguilla anguilla</name>
    <name type="common">European freshwater eel</name>
    <name type="synonym">Muraena anguilla</name>
    <dbReference type="NCBI Taxonomy" id="7936"/>
    <lineage>
        <taxon>Eukaryota</taxon>
        <taxon>Metazoa</taxon>
        <taxon>Chordata</taxon>
        <taxon>Craniata</taxon>
        <taxon>Vertebrata</taxon>
        <taxon>Euteleostomi</taxon>
        <taxon>Actinopterygii</taxon>
        <taxon>Neopterygii</taxon>
        <taxon>Teleostei</taxon>
        <taxon>Anguilliformes</taxon>
        <taxon>Anguillidae</taxon>
        <taxon>Anguilla</taxon>
    </lineage>
</organism>
<reference evidence="1" key="1">
    <citation type="submission" date="2014-11" db="EMBL/GenBank/DDBJ databases">
        <authorList>
            <person name="Amaro Gonzalez C."/>
        </authorList>
    </citation>
    <scope>NUCLEOTIDE SEQUENCE</scope>
</reference>
<dbReference type="EMBL" id="GBXM01074411">
    <property type="protein sequence ID" value="JAH34166.1"/>
    <property type="molecule type" value="Transcribed_RNA"/>
</dbReference>
<dbReference type="AlphaFoldDB" id="A0A0E9RYI9"/>
<sequence length="89" mass="10196">MKRLELRELAAEVRLRELEVEAMWAGSRRQSPEFYVSRNISLVFSCGGGGKIALGKKTLGCCCCSVCWWVKPRMLICRCPKSRISITRW</sequence>
<reference evidence="1" key="2">
    <citation type="journal article" date="2015" name="Fish Shellfish Immunol.">
        <title>Early steps in the European eel (Anguilla anguilla)-Vibrio vulnificus interaction in the gills: Role of the RtxA13 toxin.</title>
        <authorList>
            <person name="Callol A."/>
            <person name="Pajuelo D."/>
            <person name="Ebbesson L."/>
            <person name="Teles M."/>
            <person name="MacKenzie S."/>
            <person name="Amaro C."/>
        </authorList>
    </citation>
    <scope>NUCLEOTIDE SEQUENCE</scope>
</reference>